<protein>
    <submittedName>
        <fullName evidence="2">Uncharacterized protein</fullName>
    </submittedName>
</protein>
<dbReference type="Proteomes" id="UP000292082">
    <property type="component" value="Unassembled WGS sequence"/>
</dbReference>
<accession>A0A4Q9Q058</accession>
<dbReference type="EMBL" id="ML145104">
    <property type="protein sequence ID" value="TBU60517.1"/>
    <property type="molecule type" value="Genomic_DNA"/>
</dbReference>
<feature type="region of interest" description="Disordered" evidence="1">
    <location>
        <begin position="1"/>
        <end position="34"/>
    </location>
</feature>
<evidence type="ECO:0000313" key="3">
    <source>
        <dbReference type="Proteomes" id="UP000292082"/>
    </source>
</evidence>
<proteinExistence type="predicted"/>
<reference evidence="2 3" key="1">
    <citation type="submission" date="2019-01" db="EMBL/GenBank/DDBJ databases">
        <title>Draft genome sequences of three monokaryotic isolates of the white-rot basidiomycete fungus Dichomitus squalens.</title>
        <authorList>
            <consortium name="DOE Joint Genome Institute"/>
            <person name="Lopez S.C."/>
            <person name="Andreopoulos B."/>
            <person name="Pangilinan J."/>
            <person name="Lipzen A."/>
            <person name="Riley R."/>
            <person name="Ahrendt S."/>
            <person name="Ng V."/>
            <person name="Barry K."/>
            <person name="Daum C."/>
            <person name="Grigoriev I.V."/>
            <person name="Hilden K.S."/>
            <person name="Makela M.R."/>
            <person name="de Vries R.P."/>
        </authorList>
    </citation>
    <scope>NUCLEOTIDE SEQUENCE [LARGE SCALE GENOMIC DNA]</scope>
    <source>
        <strain evidence="2 3">CBS 464.89</strain>
    </source>
</reference>
<keyword evidence="3" id="KW-1185">Reference proteome</keyword>
<evidence type="ECO:0000256" key="1">
    <source>
        <dbReference type="SAM" id="MobiDB-lite"/>
    </source>
</evidence>
<evidence type="ECO:0000313" key="2">
    <source>
        <dbReference type="EMBL" id="TBU60517.1"/>
    </source>
</evidence>
<feature type="compositionally biased region" description="Low complexity" evidence="1">
    <location>
        <begin position="22"/>
        <end position="34"/>
    </location>
</feature>
<sequence>MRSCLGLAAGLGTPFLSRDASTRPNSASRNSSPAAFSATCGLPSRASACALCRQSRSTELMLREARKPADSTCGRGLTHYQVRRSRGLNGARS</sequence>
<name>A0A4Q9Q058_9APHY</name>
<gene>
    <name evidence="2" type="ORF">BD310DRAFT_320406</name>
</gene>
<dbReference type="AlphaFoldDB" id="A0A4Q9Q058"/>
<organism evidence="2 3">
    <name type="scientific">Dichomitus squalens</name>
    <dbReference type="NCBI Taxonomy" id="114155"/>
    <lineage>
        <taxon>Eukaryota</taxon>
        <taxon>Fungi</taxon>
        <taxon>Dikarya</taxon>
        <taxon>Basidiomycota</taxon>
        <taxon>Agaricomycotina</taxon>
        <taxon>Agaricomycetes</taxon>
        <taxon>Polyporales</taxon>
        <taxon>Polyporaceae</taxon>
        <taxon>Dichomitus</taxon>
    </lineage>
</organism>